<dbReference type="SMART" id="SM00148">
    <property type="entry name" value="PLCXc"/>
    <property type="match status" value="1"/>
</dbReference>
<dbReference type="GO" id="GO:0016042">
    <property type="term" value="P:lipid catabolic process"/>
    <property type="evidence" value="ECO:0007669"/>
    <property type="project" value="UniProtKB-KW"/>
</dbReference>
<protein>
    <recommendedName>
        <fullName evidence="1">Phosphoinositide phospholipase C</fullName>
        <ecNumber evidence="1">3.1.4.11</ecNumber>
    </recommendedName>
</protein>
<dbReference type="AlphaFoldDB" id="A0A316ZCQ8"/>
<gene>
    <name evidence="4" type="ORF">FA09DRAFT_329300</name>
</gene>
<dbReference type="SUPFAM" id="SSF49562">
    <property type="entry name" value="C2 domain (Calcium/lipid-binding domain, CaLB)"/>
    <property type="match status" value="1"/>
</dbReference>
<keyword evidence="1" id="KW-0443">Lipid metabolism</keyword>
<dbReference type="STRING" id="58919.A0A316ZCQ8"/>
<reference evidence="4 5" key="1">
    <citation type="journal article" date="2018" name="Mol. Biol. Evol.">
        <title>Broad Genomic Sampling Reveals a Smut Pathogenic Ancestry of the Fungal Clade Ustilaginomycotina.</title>
        <authorList>
            <person name="Kijpornyongpan T."/>
            <person name="Mondo S.J."/>
            <person name="Barry K."/>
            <person name="Sandor L."/>
            <person name="Lee J."/>
            <person name="Lipzen A."/>
            <person name="Pangilinan J."/>
            <person name="LaButti K."/>
            <person name="Hainaut M."/>
            <person name="Henrissat B."/>
            <person name="Grigoriev I.V."/>
            <person name="Spatafora J.W."/>
            <person name="Aime M.C."/>
        </authorList>
    </citation>
    <scope>NUCLEOTIDE SEQUENCE [LARGE SCALE GENOMIC DNA]</scope>
    <source>
        <strain evidence="4 5">MCA 4186</strain>
    </source>
</reference>
<feature type="compositionally biased region" description="Basic residues" evidence="2">
    <location>
        <begin position="301"/>
        <end position="310"/>
    </location>
</feature>
<keyword evidence="1" id="KW-0442">Lipid degradation</keyword>
<evidence type="ECO:0000313" key="4">
    <source>
        <dbReference type="EMBL" id="PWN98804.1"/>
    </source>
</evidence>
<keyword evidence="1" id="KW-0378">Hydrolase</keyword>
<dbReference type="PANTHER" id="PTHR10336">
    <property type="entry name" value="PHOSPHOINOSITIDE-SPECIFIC PHOSPHOLIPASE C FAMILY PROTEIN"/>
    <property type="match status" value="1"/>
</dbReference>
<proteinExistence type="predicted"/>
<sequence>MSAAAPTDDAPSVLTHRFARFNPFRGSEDEGGDEQGQAADPEHIAGGGHVFAGRGDEQARRQLRVSHALRAMLAQQGEIRESDVGGGDDETLHSSALQDILARPQVAHPEYVTDRSHPLSEYFISSSHNTYLVAHQLYGKSSSDAYKAHLSAGARCVEIDAWPSDNPMEPKVTHGMTLTDHIPFREVCRSISQQMDKEIHEAKEHGLAPPAPIFISLENHAPADGQLRLAAIMREELGDKLVTEAVHGGSEATLEELGGRILVMVEYYGDSSASGAAAAAGVSRKDNDSSDSSDDEEARAHRERKNKAKTNKIVPELAALGVYAQSTKPSSDAWAKEEVLPPGYMPQNALVNVEERAVLKLLKEGAGAGLARHNGTALVRIYPKGFRISSSNLNPVPFWACGSQVCALNMQVFDKAAGLNEAMFAATPGWVLKPPHLRRNPTPAPQGKVKLLVEIAGCTDLPVPDGREKDIKPYVTCSLYHPAIDGNEKRKTSHYRPHHHKSFFGKEQPPATSPVWEPAERLEWTYDARDGDFAFLRLLIKSDDAFAKNPAFLTTSVRLVSVPNGQWIFFRLLNLKGGVTPATLLARFTLSPA</sequence>
<dbReference type="Pfam" id="PF00387">
    <property type="entry name" value="PI-PLC-Y"/>
    <property type="match status" value="1"/>
</dbReference>
<dbReference type="PANTHER" id="PTHR10336:SF169">
    <property type="entry name" value="PHOSPHOINOSITIDE PHOSPHOLIPASE C"/>
    <property type="match status" value="1"/>
</dbReference>
<dbReference type="InterPro" id="IPR001711">
    <property type="entry name" value="PLipase_C_Pinositol-sp_Y"/>
</dbReference>
<evidence type="ECO:0000256" key="2">
    <source>
        <dbReference type="SAM" id="MobiDB-lite"/>
    </source>
</evidence>
<dbReference type="InterPro" id="IPR017946">
    <property type="entry name" value="PLC-like_Pdiesterase_TIM-brl"/>
</dbReference>
<dbReference type="PRINTS" id="PR00390">
    <property type="entry name" value="PHPHLIPASEC"/>
</dbReference>
<dbReference type="GO" id="GO:0048015">
    <property type="term" value="P:phosphatidylinositol-mediated signaling"/>
    <property type="evidence" value="ECO:0007669"/>
    <property type="project" value="TreeGrafter"/>
</dbReference>
<accession>A0A316ZCQ8</accession>
<name>A0A316ZCQ8_9BASI</name>
<dbReference type="GO" id="GO:0004435">
    <property type="term" value="F:phosphatidylinositol-4,5-bisphosphate phospholipase C activity"/>
    <property type="evidence" value="ECO:0007669"/>
    <property type="project" value="UniProtKB-EC"/>
</dbReference>
<dbReference type="PROSITE" id="PS50008">
    <property type="entry name" value="PIPLC_Y_DOMAIN"/>
    <property type="match status" value="1"/>
</dbReference>
<dbReference type="Pfam" id="PF00388">
    <property type="entry name" value="PI-PLC-X"/>
    <property type="match status" value="1"/>
</dbReference>
<dbReference type="EC" id="3.1.4.11" evidence="1"/>
<dbReference type="Gene3D" id="2.60.40.150">
    <property type="entry name" value="C2 domain"/>
    <property type="match status" value="1"/>
</dbReference>
<dbReference type="GO" id="GO:0051209">
    <property type="term" value="P:release of sequestered calcium ion into cytosol"/>
    <property type="evidence" value="ECO:0007669"/>
    <property type="project" value="TreeGrafter"/>
</dbReference>
<dbReference type="SMART" id="SM00149">
    <property type="entry name" value="PLCYc"/>
    <property type="match status" value="1"/>
</dbReference>
<dbReference type="Gene3D" id="3.20.20.190">
    <property type="entry name" value="Phosphatidylinositol (PI) phosphodiesterase"/>
    <property type="match status" value="1"/>
</dbReference>
<evidence type="ECO:0000313" key="5">
    <source>
        <dbReference type="Proteomes" id="UP000245946"/>
    </source>
</evidence>
<dbReference type="PROSITE" id="PS50007">
    <property type="entry name" value="PIPLC_X_DOMAIN"/>
    <property type="match status" value="1"/>
</dbReference>
<dbReference type="InterPro" id="IPR001192">
    <property type="entry name" value="PI-PLC_fam"/>
</dbReference>
<dbReference type="Proteomes" id="UP000245946">
    <property type="component" value="Unassembled WGS sequence"/>
</dbReference>
<evidence type="ECO:0000259" key="3">
    <source>
        <dbReference type="PROSITE" id="PS50008"/>
    </source>
</evidence>
<dbReference type="InterPro" id="IPR035892">
    <property type="entry name" value="C2_domain_sf"/>
</dbReference>
<feature type="region of interest" description="Disordered" evidence="2">
    <location>
        <begin position="279"/>
        <end position="310"/>
    </location>
</feature>
<dbReference type="InterPro" id="IPR000909">
    <property type="entry name" value="PLipase_C_PInositol-sp_X_dom"/>
</dbReference>
<organism evidence="4 5">
    <name type="scientific">Tilletiopsis washingtonensis</name>
    <dbReference type="NCBI Taxonomy" id="58919"/>
    <lineage>
        <taxon>Eukaryota</taxon>
        <taxon>Fungi</taxon>
        <taxon>Dikarya</taxon>
        <taxon>Basidiomycota</taxon>
        <taxon>Ustilaginomycotina</taxon>
        <taxon>Exobasidiomycetes</taxon>
        <taxon>Entylomatales</taxon>
        <taxon>Entylomatales incertae sedis</taxon>
        <taxon>Tilletiopsis</taxon>
    </lineage>
</organism>
<evidence type="ECO:0000256" key="1">
    <source>
        <dbReference type="RuleBase" id="RU361133"/>
    </source>
</evidence>
<feature type="domain" description="PI-PLC Y-box" evidence="3">
    <location>
        <begin position="317"/>
        <end position="438"/>
    </location>
</feature>
<dbReference type="OrthoDB" id="269822at2759"/>
<dbReference type="GeneID" id="37269667"/>
<dbReference type="EMBL" id="KZ819290">
    <property type="protein sequence ID" value="PWN98804.1"/>
    <property type="molecule type" value="Genomic_DNA"/>
</dbReference>
<feature type="region of interest" description="Disordered" evidence="2">
    <location>
        <begin position="23"/>
        <end position="52"/>
    </location>
</feature>
<dbReference type="RefSeq" id="XP_025599083.1">
    <property type="nucleotide sequence ID" value="XM_025742123.1"/>
</dbReference>
<keyword evidence="5" id="KW-1185">Reference proteome</keyword>
<dbReference type="SUPFAM" id="SSF51695">
    <property type="entry name" value="PLC-like phosphodiesterases"/>
    <property type="match status" value="1"/>
</dbReference>
<comment type="catalytic activity">
    <reaction evidence="1">
        <text>a 1,2-diacyl-sn-glycero-3-phospho-(1D-myo-inositol-4,5-bisphosphate) + H2O = 1D-myo-inositol 1,4,5-trisphosphate + a 1,2-diacyl-sn-glycerol + H(+)</text>
        <dbReference type="Rhea" id="RHEA:33179"/>
        <dbReference type="ChEBI" id="CHEBI:15377"/>
        <dbReference type="ChEBI" id="CHEBI:15378"/>
        <dbReference type="ChEBI" id="CHEBI:17815"/>
        <dbReference type="ChEBI" id="CHEBI:58456"/>
        <dbReference type="ChEBI" id="CHEBI:203600"/>
        <dbReference type="EC" id="3.1.4.11"/>
    </reaction>
</comment>